<protein>
    <submittedName>
        <fullName evidence="3">ABC transporter substrate-binding protein</fullName>
    </submittedName>
</protein>
<dbReference type="EMBL" id="SUMF01000013">
    <property type="protein sequence ID" value="TJZ73000.1"/>
    <property type="molecule type" value="Genomic_DNA"/>
</dbReference>
<reference evidence="3 4" key="1">
    <citation type="submission" date="2019-04" db="EMBL/GenBank/DDBJ databases">
        <title>Chitiniphilus eburnea sp. nov., a novel chitinolytic bacterium isolated from aquaculture sludge.</title>
        <authorList>
            <person name="Sheng M."/>
        </authorList>
    </citation>
    <scope>NUCLEOTIDE SEQUENCE [LARGE SCALE GENOMIC DNA]</scope>
    <source>
        <strain evidence="3 4">HX-2-15</strain>
    </source>
</reference>
<feature type="chain" id="PRO_5020660879" evidence="1">
    <location>
        <begin position="23"/>
        <end position="344"/>
    </location>
</feature>
<evidence type="ECO:0000259" key="2">
    <source>
        <dbReference type="Pfam" id="PF04069"/>
    </source>
</evidence>
<dbReference type="GO" id="GO:0022857">
    <property type="term" value="F:transmembrane transporter activity"/>
    <property type="evidence" value="ECO:0007669"/>
    <property type="project" value="InterPro"/>
</dbReference>
<evidence type="ECO:0000256" key="1">
    <source>
        <dbReference type="SAM" id="SignalP"/>
    </source>
</evidence>
<feature type="domain" description="ABC-type glycine betaine transport system substrate-binding" evidence="2">
    <location>
        <begin position="33"/>
        <end position="310"/>
    </location>
</feature>
<proteinExistence type="predicted"/>
<dbReference type="OrthoDB" id="9787902at2"/>
<name>A0A4U0PXM7_9NEIS</name>
<accession>A0A4U0PXM7</accession>
<evidence type="ECO:0000313" key="4">
    <source>
        <dbReference type="Proteomes" id="UP000310016"/>
    </source>
</evidence>
<feature type="signal peptide" evidence="1">
    <location>
        <begin position="1"/>
        <end position="22"/>
    </location>
</feature>
<keyword evidence="4" id="KW-1185">Reference proteome</keyword>
<dbReference type="GO" id="GO:0043190">
    <property type="term" value="C:ATP-binding cassette (ABC) transporter complex"/>
    <property type="evidence" value="ECO:0007669"/>
    <property type="project" value="InterPro"/>
</dbReference>
<sequence length="344" mass="37261">MQRSTCSTLFALALALSAGAAAATTSPWCQSGKPVKVAGLNWESGELLTELVATVLEQGYGCRVERVPSNTITIENALAQNDIQLVAEEWVGRSEIWNKAAAAGKVKAVGNVIVGATEGWYVPEYVVKGEKTRKIRPAAPQLQAVSDLPKYKQLFRDNEEPDKGRFLNCPSGWTCEGVNSQKLKAYGLTDSYVNFRPGSGAALDAAVASAYQRGQPVLFYYWSPTALMGKYRFIQLTEPAYNEACFKTLTDRNQAKPCGSAAPEAVIQAGVSRVFHDADPVLIDFLGKFNVPLPLLNAALAGMANNPGSAAVQSRRFFATRPDIWRAWVPDDVAQRIAARNTGK</sequence>
<dbReference type="InterPro" id="IPR007210">
    <property type="entry name" value="ABC_Gly_betaine_transp_sub-bd"/>
</dbReference>
<keyword evidence="1" id="KW-0732">Signal</keyword>
<dbReference type="Proteomes" id="UP000310016">
    <property type="component" value="Unassembled WGS sequence"/>
</dbReference>
<dbReference type="Gene3D" id="3.40.190.100">
    <property type="entry name" value="Glycine betaine-binding periplasmic protein, domain 2"/>
    <property type="match status" value="1"/>
</dbReference>
<evidence type="ECO:0000313" key="3">
    <source>
        <dbReference type="EMBL" id="TJZ73000.1"/>
    </source>
</evidence>
<dbReference type="RefSeq" id="WP_136773744.1">
    <property type="nucleotide sequence ID" value="NZ_CP156074.1"/>
</dbReference>
<dbReference type="SUPFAM" id="SSF53850">
    <property type="entry name" value="Periplasmic binding protein-like II"/>
    <property type="match status" value="1"/>
</dbReference>
<organism evidence="3 4">
    <name type="scientific">Chitiniphilus eburneus</name>
    <dbReference type="NCBI Taxonomy" id="2571148"/>
    <lineage>
        <taxon>Bacteria</taxon>
        <taxon>Pseudomonadati</taxon>
        <taxon>Pseudomonadota</taxon>
        <taxon>Betaproteobacteria</taxon>
        <taxon>Neisseriales</taxon>
        <taxon>Chitinibacteraceae</taxon>
        <taxon>Chitiniphilus</taxon>
    </lineage>
</organism>
<comment type="caution">
    <text evidence="3">The sequence shown here is derived from an EMBL/GenBank/DDBJ whole genome shotgun (WGS) entry which is preliminary data.</text>
</comment>
<gene>
    <name evidence="3" type="ORF">FAZ21_12340</name>
</gene>
<dbReference type="Pfam" id="PF04069">
    <property type="entry name" value="OpuAC"/>
    <property type="match status" value="1"/>
</dbReference>
<dbReference type="AlphaFoldDB" id="A0A4U0PXM7"/>